<reference evidence="3 4" key="1">
    <citation type="submission" date="2018-03" db="EMBL/GenBank/DDBJ databases">
        <title>Genomic Encyclopedia of Archaeal and Bacterial Type Strains, Phase II (KMG-II): from individual species to whole genera.</title>
        <authorList>
            <person name="Goeker M."/>
        </authorList>
    </citation>
    <scope>NUCLEOTIDE SEQUENCE [LARGE SCALE GENOMIC DNA]</scope>
    <source>
        <strain evidence="3 4">DSM 100212</strain>
    </source>
</reference>
<organism evidence="3 4">
    <name type="scientific">Donghicola tyrosinivorans</name>
    <dbReference type="NCBI Taxonomy" id="1652492"/>
    <lineage>
        <taxon>Bacteria</taxon>
        <taxon>Pseudomonadati</taxon>
        <taxon>Pseudomonadota</taxon>
        <taxon>Alphaproteobacteria</taxon>
        <taxon>Rhodobacterales</taxon>
        <taxon>Roseobacteraceae</taxon>
        <taxon>Donghicola</taxon>
    </lineage>
</organism>
<dbReference type="Proteomes" id="UP000238392">
    <property type="component" value="Unassembled WGS sequence"/>
</dbReference>
<evidence type="ECO:0000259" key="2">
    <source>
        <dbReference type="Pfam" id="PF03807"/>
    </source>
</evidence>
<comment type="similarity">
    <text evidence="1">Belongs to the pyrroline-5-carboxylate reductase family.</text>
</comment>
<dbReference type="Pfam" id="PF03807">
    <property type="entry name" value="F420_oxidored"/>
    <property type="match status" value="1"/>
</dbReference>
<evidence type="ECO:0000256" key="1">
    <source>
        <dbReference type="ARBA" id="ARBA00005525"/>
    </source>
</evidence>
<comment type="caution">
    <text evidence="3">The sequence shown here is derived from an EMBL/GenBank/DDBJ whole genome shotgun (WGS) entry which is preliminary data.</text>
</comment>
<keyword evidence="4" id="KW-1185">Reference proteome</keyword>
<evidence type="ECO:0000313" key="4">
    <source>
        <dbReference type="Proteomes" id="UP000238392"/>
    </source>
</evidence>
<dbReference type="SUPFAM" id="SSF51735">
    <property type="entry name" value="NAD(P)-binding Rossmann-fold domains"/>
    <property type="match status" value="1"/>
</dbReference>
<evidence type="ECO:0000313" key="3">
    <source>
        <dbReference type="EMBL" id="PRY88849.1"/>
    </source>
</evidence>
<dbReference type="InterPro" id="IPR036291">
    <property type="entry name" value="NAD(P)-bd_dom_sf"/>
</dbReference>
<dbReference type="GO" id="GO:0004735">
    <property type="term" value="F:pyrroline-5-carboxylate reductase activity"/>
    <property type="evidence" value="ECO:0007669"/>
    <property type="project" value="TreeGrafter"/>
</dbReference>
<gene>
    <name evidence="3" type="ORF">CLV74_107191</name>
</gene>
<dbReference type="OrthoDB" id="9805754at2"/>
<feature type="domain" description="Pyrroline-5-carboxylate reductase catalytic N-terminal" evidence="2">
    <location>
        <begin position="2"/>
        <end position="90"/>
    </location>
</feature>
<proteinExistence type="inferred from homology"/>
<dbReference type="Gene3D" id="3.40.50.720">
    <property type="entry name" value="NAD(P)-binding Rossmann-like Domain"/>
    <property type="match status" value="1"/>
</dbReference>
<dbReference type="AlphaFoldDB" id="A0A2T0WQ82"/>
<dbReference type="PANTHER" id="PTHR11645">
    <property type="entry name" value="PYRROLINE-5-CARBOXYLATE REDUCTASE"/>
    <property type="match status" value="1"/>
</dbReference>
<name>A0A2T0WQ82_9RHOB</name>
<protein>
    <submittedName>
        <fullName evidence="3">Pyrroline-5-carboxylate reductase</fullName>
    </submittedName>
</protein>
<dbReference type="EMBL" id="PVTQ01000007">
    <property type="protein sequence ID" value="PRY88849.1"/>
    <property type="molecule type" value="Genomic_DNA"/>
</dbReference>
<dbReference type="GO" id="GO:0055129">
    <property type="term" value="P:L-proline biosynthetic process"/>
    <property type="evidence" value="ECO:0007669"/>
    <property type="project" value="TreeGrafter"/>
</dbReference>
<accession>A0A2T0WQ82</accession>
<dbReference type="RefSeq" id="WP_106265080.1">
    <property type="nucleotide sequence ID" value="NZ_PVTQ01000007.1"/>
</dbReference>
<dbReference type="InterPro" id="IPR028939">
    <property type="entry name" value="P5C_Rdtase_cat_N"/>
</dbReference>
<dbReference type="PANTHER" id="PTHR11645:SF13">
    <property type="entry name" value="PYRROLINE-5-CARBOXYLATE REDUCTASE CATALYTIC N-TERMINAL DOMAIN-CONTAINING PROTEIN"/>
    <property type="match status" value="1"/>
</dbReference>
<sequence length="240" mass="24961">MKIGVIGLGTIATAVVRGIAQDGHQITVSKRSAQHATALTAAYDCVTVAENQQVLDQSDVIFLGLMAGAAPDILNSLKFRSGQRVISFMADVSLAEVAVMVAPATASAIMMPFPGIATGGTPIMMLGDAALVGSIFGARNTLYPLRDDAELQAYICAQAVLSPVAQMVSGVANWAAEKGADRAQSEAFLRQLIASSLAASDSDSLVQALSTPGGYNLRLREHMQVSGLEEALKRGLDDLA</sequence>